<accession>A0A1M5VTD1</accession>
<dbReference type="EMBL" id="FQXC01000004">
    <property type="protein sequence ID" value="SHH78525.1"/>
    <property type="molecule type" value="Genomic_DNA"/>
</dbReference>
<evidence type="ECO:0000259" key="1">
    <source>
        <dbReference type="PROSITE" id="PS51186"/>
    </source>
</evidence>
<reference evidence="2 3" key="1">
    <citation type="submission" date="2016-11" db="EMBL/GenBank/DDBJ databases">
        <authorList>
            <person name="Jaros S."/>
            <person name="Januszkiewicz K."/>
            <person name="Wedrychowicz H."/>
        </authorList>
    </citation>
    <scope>NUCLEOTIDE SEQUENCE [LARGE SCALE GENOMIC DNA]</scope>
    <source>
        <strain evidence="2 3">DSM 29431</strain>
    </source>
</reference>
<gene>
    <name evidence="2" type="ORF">SAMN05443551_3069</name>
</gene>
<evidence type="ECO:0000313" key="3">
    <source>
        <dbReference type="Proteomes" id="UP000184221"/>
    </source>
</evidence>
<dbReference type="Gene3D" id="3.40.630.30">
    <property type="match status" value="1"/>
</dbReference>
<organism evidence="2 3">
    <name type="scientific">Marivita hallyeonensis</name>
    <dbReference type="NCBI Taxonomy" id="996342"/>
    <lineage>
        <taxon>Bacteria</taxon>
        <taxon>Pseudomonadati</taxon>
        <taxon>Pseudomonadota</taxon>
        <taxon>Alphaproteobacteria</taxon>
        <taxon>Rhodobacterales</taxon>
        <taxon>Roseobacteraceae</taxon>
        <taxon>Marivita</taxon>
    </lineage>
</organism>
<protein>
    <submittedName>
        <fullName evidence="2">Ribosomal-protein-alanine N-acetyltransferase</fullName>
    </submittedName>
</protein>
<dbReference type="Pfam" id="PF13302">
    <property type="entry name" value="Acetyltransf_3"/>
    <property type="match status" value="1"/>
</dbReference>
<dbReference type="GO" id="GO:0016747">
    <property type="term" value="F:acyltransferase activity, transferring groups other than amino-acyl groups"/>
    <property type="evidence" value="ECO:0007669"/>
    <property type="project" value="InterPro"/>
</dbReference>
<dbReference type="Proteomes" id="UP000184221">
    <property type="component" value="Unassembled WGS sequence"/>
</dbReference>
<dbReference type="SUPFAM" id="SSF55729">
    <property type="entry name" value="Acyl-CoA N-acyltransferases (Nat)"/>
    <property type="match status" value="1"/>
</dbReference>
<dbReference type="InterPro" id="IPR051531">
    <property type="entry name" value="N-acetyltransferase"/>
</dbReference>
<feature type="domain" description="N-acetyltransferase" evidence="1">
    <location>
        <begin position="7"/>
        <end position="163"/>
    </location>
</feature>
<keyword evidence="2" id="KW-0808">Transferase</keyword>
<proteinExistence type="predicted"/>
<dbReference type="AlphaFoldDB" id="A0A1M5VTD1"/>
<dbReference type="PROSITE" id="PS51186">
    <property type="entry name" value="GNAT"/>
    <property type="match status" value="1"/>
</dbReference>
<dbReference type="InterPro" id="IPR016181">
    <property type="entry name" value="Acyl_CoA_acyltransferase"/>
</dbReference>
<sequence length="167" mass="18708">MLKTERLVLRGPSLDDVDDLFAVYGDPRVMRYWSEPPHADRSVTETMVKRHIAAFDHAPLYFVIEHKGRAIGRGGVHDGDEVGFILGADYWQQGLMTEALFAMIDHFFEDLRFPQLTADADPRNAASVATLQKVGFVQTGEAKNTFCVNGEWSDSAYFTLKAPREAA</sequence>
<keyword evidence="3" id="KW-1185">Reference proteome</keyword>
<dbReference type="STRING" id="996342.SAMN05443551_3069"/>
<dbReference type="PANTHER" id="PTHR43792">
    <property type="entry name" value="GNAT FAMILY, PUTATIVE (AFU_ORTHOLOGUE AFUA_3G00765)-RELATED-RELATED"/>
    <property type="match status" value="1"/>
</dbReference>
<name>A0A1M5VTD1_9RHOB</name>
<dbReference type="InterPro" id="IPR000182">
    <property type="entry name" value="GNAT_dom"/>
</dbReference>
<evidence type="ECO:0000313" key="2">
    <source>
        <dbReference type="EMBL" id="SHH78525.1"/>
    </source>
</evidence>